<evidence type="ECO:0000256" key="6">
    <source>
        <dbReference type="ARBA" id="ARBA00022692"/>
    </source>
</evidence>
<evidence type="ECO:0000256" key="12">
    <source>
        <dbReference type="ARBA" id="ARBA00023136"/>
    </source>
</evidence>
<evidence type="ECO:0000256" key="10">
    <source>
        <dbReference type="ARBA" id="ARBA00022989"/>
    </source>
</evidence>
<dbReference type="Proteomes" id="UP001595872">
    <property type="component" value="Unassembled WGS sequence"/>
</dbReference>
<comment type="caution">
    <text evidence="14">The sequence shown here is derived from an EMBL/GenBank/DDBJ whole genome shotgun (WGS) entry which is preliminary data.</text>
</comment>
<keyword evidence="4" id="KW-1003">Cell membrane</keyword>
<reference evidence="15" key="1">
    <citation type="journal article" date="2019" name="Int. J. Syst. Evol. Microbiol.">
        <title>The Global Catalogue of Microorganisms (GCM) 10K type strain sequencing project: providing services to taxonomists for standard genome sequencing and annotation.</title>
        <authorList>
            <consortium name="The Broad Institute Genomics Platform"/>
            <consortium name="The Broad Institute Genome Sequencing Center for Infectious Disease"/>
            <person name="Wu L."/>
            <person name="Ma J."/>
        </authorList>
    </citation>
    <scope>NUCLEOTIDE SEQUENCE [LARGE SCALE GENOMIC DNA]</scope>
    <source>
        <strain evidence="15">KLKA75</strain>
    </source>
</reference>
<proteinExistence type="inferred from homology"/>
<feature type="transmembrane region" description="Helical" evidence="13">
    <location>
        <begin position="150"/>
        <end position="169"/>
    </location>
</feature>
<comment type="cofactor">
    <cofactor evidence="1">
        <name>Zn(2+)</name>
        <dbReference type="ChEBI" id="CHEBI:29105"/>
    </cofactor>
</comment>
<name>A0ABV9UC43_9ACTN</name>
<comment type="similarity">
    <text evidence="3">Belongs to the peptidase M50B family.</text>
</comment>
<feature type="transmembrane region" description="Helical" evidence="13">
    <location>
        <begin position="27"/>
        <end position="44"/>
    </location>
</feature>
<comment type="subcellular location">
    <subcellularLocation>
        <location evidence="2">Cell membrane</location>
        <topology evidence="2">Multi-pass membrane protein</topology>
    </subcellularLocation>
</comment>
<keyword evidence="15" id="KW-1185">Reference proteome</keyword>
<keyword evidence="11" id="KW-0482">Metalloprotease</keyword>
<feature type="transmembrane region" description="Helical" evidence="13">
    <location>
        <begin position="114"/>
        <end position="138"/>
    </location>
</feature>
<dbReference type="RefSeq" id="WP_378263855.1">
    <property type="nucleotide sequence ID" value="NZ_JBHSIT010000015.1"/>
</dbReference>
<organism evidence="14 15">
    <name type="scientific">Actinomadura gamaensis</name>
    <dbReference type="NCBI Taxonomy" id="1763541"/>
    <lineage>
        <taxon>Bacteria</taxon>
        <taxon>Bacillati</taxon>
        <taxon>Actinomycetota</taxon>
        <taxon>Actinomycetes</taxon>
        <taxon>Streptosporangiales</taxon>
        <taxon>Thermomonosporaceae</taxon>
        <taxon>Actinomadura</taxon>
    </lineage>
</organism>
<feature type="transmembrane region" description="Helical" evidence="13">
    <location>
        <begin position="64"/>
        <end position="81"/>
    </location>
</feature>
<evidence type="ECO:0000313" key="14">
    <source>
        <dbReference type="EMBL" id="MFC4913185.1"/>
    </source>
</evidence>
<dbReference type="PANTHER" id="PTHR35864:SF1">
    <property type="entry name" value="ZINC METALLOPROTEASE YWHC-RELATED"/>
    <property type="match status" value="1"/>
</dbReference>
<dbReference type="EMBL" id="JBHSIT010000015">
    <property type="protein sequence ID" value="MFC4913185.1"/>
    <property type="molecule type" value="Genomic_DNA"/>
</dbReference>
<keyword evidence="9" id="KW-0862">Zinc</keyword>
<evidence type="ECO:0000256" key="8">
    <source>
        <dbReference type="ARBA" id="ARBA00022801"/>
    </source>
</evidence>
<keyword evidence="8" id="KW-0378">Hydrolase</keyword>
<evidence type="ECO:0000256" key="11">
    <source>
        <dbReference type="ARBA" id="ARBA00023049"/>
    </source>
</evidence>
<dbReference type="PANTHER" id="PTHR35864">
    <property type="entry name" value="ZINC METALLOPROTEASE MJ0611-RELATED"/>
    <property type="match status" value="1"/>
</dbReference>
<evidence type="ECO:0000256" key="4">
    <source>
        <dbReference type="ARBA" id="ARBA00022475"/>
    </source>
</evidence>
<dbReference type="InterPro" id="IPR044537">
    <property type="entry name" value="Rip2-like"/>
</dbReference>
<keyword evidence="10 13" id="KW-1133">Transmembrane helix</keyword>
<keyword evidence="5 14" id="KW-0645">Protease</keyword>
<evidence type="ECO:0000256" key="5">
    <source>
        <dbReference type="ARBA" id="ARBA00022670"/>
    </source>
</evidence>
<protein>
    <submittedName>
        <fullName evidence="14">Site-2 protease family protein</fullName>
    </submittedName>
</protein>
<feature type="transmembrane region" description="Helical" evidence="13">
    <location>
        <begin position="221"/>
        <end position="242"/>
    </location>
</feature>
<evidence type="ECO:0000256" key="13">
    <source>
        <dbReference type="SAM" id="Phobius"/>
    </source>
</evidence>
<evidence type="ECO:0000256" key="2">
    <source>
        <dbReference type="ARBA" id="ARBA00004651"/>
    </source>
</evidence>
<dbReference type="GO" id="GO:0008233">
    <property type="term" value="F:peptidase activity"/>
    <property type="evidence" value="ECO:0007669"/>
    <property type="project" value="UniProtKB-KW"/>
</dbReference>
<dbReference type="InterPro" id="IPR052348">
    <property type="entry name" value="Metallopeptidase_M50B"/>
</dbReference>
<sequence>MDDLGEGREGMGSVHQMRGRGAVRPSPVFLVICAVTVLCGLVAWRYGEITMTVNGLNVPRAGRIAAFGFVIAGWVLSLCLHEFGHAYLAYRAGDHSVATRGYLTLNPAKYTDPILSFAIPVLFILLGGIGLPGGAVWIDRGRIHGKWRHSLVSAAGPLSNVLLAIMLAVLYRNFAHGEHGIFWSAVAFLAFLQVTAALLNLLPVPGLDGFGIVEPYLPPRWVNQVSAYGGYMFLLVIALLWVGPINRAFFSLVTHITDAIGLNEPIIQIGHAVFQFWKTLSF</sequence>
<keyword evidence="12 13" id="KW-0472">Membrane</keyword>
<evidence type="ECO:0000313" key="15">
    <source>
        <dbReference type="Proteomes" id="UP001595872"/>
    </source>
</evidence>
<gene>
    <name evidence="14" type="ORF">ACFPCY_38215</name>
</gene>
<accession>A0ABV9UC43</accession>
<keyword evidence="7" id="KW-0479">Metal-binding</keyword>
<evidence type="ECO:0000256" key="3">
    <source>
        <dbReference type="ARBA" id="ARBA00007931"/>
    </source>
</evidence>
<evidence type="ECO:0000256" key="1">
    <source>
        <dbReference type="ARBA" id="ARBA00001947"/>
    </source>
</evidence>
<evidence type="ECO:0000256" key="9">
    <source>
        <dbReference type="ARBA" id="ARBA00022833"/>
    </source>
</evidence>
<dbReference type="CDD" id="cd06158">
    <property type="entry name" value="S2P-M50_like_1"/>
    <property type="match status" value="1"/>
</dbReference>
<feature type="transmembrane region" description="Helical" evidence="13">
    <location>
        <begin position="181"/>
        <end position="201"/>
    </location>
</feature>
<evidence type="ECO:0000256" key="7">
    <source>
        <dbReference type="ARBA" id="ARBA00022723"/>
    </source>
</evidence>
<dbReference type="GO" id="GO:0006508">
    <property type="term" value="P:proteolysis"/>
    <property type="evidence" value="ECO:0007669"/>
    <property type="project" value="UniProtKB-KW"/>
</dbReference>
<keyword evidence="6 13" id="KW-0812">Transmembrane</keyword>